<dbReference type="PROSITE" id="PS51194">
    <property type="entry name" value="HELICASE_CTER"/>
    <property type="match status" value="1"/>
</dbReference>
<dbReference type="PANTHER" id="PTHR47961">
    <property type="entry name" value="DNA POLYMERASE THETA, PUTATIVE (AFU_ORTHOLOGUE AFUA_1G05260)-RELATED"/>
    <property type="match status" value="1"/>
</dbReference>
<dbReference type="SMART" id="SM00490">
    <property type="entry name" value="HELICc"/>
    <property type="match status" value="1"/>
</dbReference>
<keyword evidence="2" id="KW-0378">Hydrolase</keyword>
<dbReference type="Gene3D" id="3.40.50.300">
    <property type="entry name" value="P-loop containing nucleotide triphosphate hydrolases"/>
    <property type="match status" value="2"/>
</dbReference>
<dbReference type="PANTHER" id="PTHR47961:SF6">
    <property type="entry name" value="DNA-DIRECTED DNA POLYMERASE"/>
    <property type="match status" value="1"/>
</dbReference>
<dbReference type="Pfam" id="PF00271">
    <property type="entry name" value="Helicase_C"/>
    <property type="match status" value="1"/>
</dbReference>
<dbReference type="InterPro" id="IPR050474">
    <property type="entry name" value="Hel308_SKI2-like"/>
</dbReference>
<evidence type="ECO:0000313" key="8">
    <source>
        <dbReference type="Proteomes" id="UP000216101"/>
    </source>
</evidence>
<dbReference type="GO" id="GO:0004386">
    <property type="term" value="F:helicase activity"/>
    <property type="evidence" value="ECO:0007669"/>
    <property type="project" value="UniProtKB-KW"/>
</dbReference>
<feature type="domain" description="Helicase C-terminal" evidence="6">
    <location>
        <begin position="427"/>
        <end position="599"/>
    </location>
</feature>
<dbReference type="SMART" id="SM00487">
    <property type="entry name" value="DEXDc"/>
    <property type="match status" value="1"/>
</dbReference>
<gene>
    <name evidence="7" type="ORF">CBP51_10515</name>
</gene>
<evidence type="ECO:0000256" key="3">
    <source>
        <dbReference type="ARBA" id="ARBA00022806"/>
    </source>
</evidence>
<dbReference type="GO" id="GO:0003676">
    <property type="term" value="F:nucleic acid binding"/>
    <property type="evidence" value="ECO:0007669"/>
    <property type="project" value="InterPro"/>
</dbReference>
<feature type="domain" description="Helicase ATP-binding" evidence="5">
    <location>
        <begin position="170"/>
        <end position="341"/>
    </location>
</feature>
<dbReference type="PROSITE" id="PS51192">
    <property type="entry name" value="HELICASE_ATP_BIND_1"/>
    <property type="match status" value="1"/>
</dbReference>
<dbReference type="InterPro" id="IPR014001">
    <property type="entry name" value="Helicase_ATP-bd"/>
</dbReference>
<keyword evidence="4" id="KW-0067">ATP-binding</keyword>
<comment type="caution">
    <text evidence="7">The sequence shown here is derived from an EMBL/GenBank/DDBJ whole genome shotgun (WGS) entry which is preliminary data.</text>
</comment>
<evidence type="ECO:0000259" key="5">
    <source>
        <dbReference type="PROSITE" id="PS51192"/>
    </source>
</evidence>
<dbReference type="AlphaFoldDB" id="A0A266QCL9"/>
<keyword evidence="3" id="KW-0347">Helicase</keyword>
<reference evidence="8" key="1">
    <citation type="submission" date="2017-05" db="EMBL/GenBank/DDBJ databases">
        <authorList>
            <person name="Barney B.M."/>
        </authorList>
    </citation>
    <scope>NUCLEOTIDE SEQUENCE [LARGE SCALE GENOMIC DNA]</scope>
    <source>
        <strain evidence="8">PSBB022</strain>
    </source>
</reference>
<evidence type="ECO:0000313" key="7">
    <source>
        <dbReference type="EMBL" id="OZY87386.1"/>
    </source>
</evidence>
<dbReference type="Pfam" id="PF00270">
    <property type="entry name" value="DEAD"/>
    <property type="match status" value="1"/>
</dbReference>
<evidence type="ECO:0000256" key="4">
    <source>
        <dbReference type="ARBA" id="ARBA00022840"/>
    </source>
</evidence>
<dbReference type="InterPro" id="IPR011545">
    <property type="entry name" value="DEAD/DEAH_box_helicase_dom"/>
</dbReference>
<name>A0A266QCL9_9GAMM</name>
<dbReference type="EMBL" id="NHNI01000001">
    <property type="protein sequence ID" value="OZY87386.1"/>
    <property type="molecule type" value="Genomic_DNA"/>
</dbReference>
<dbReference type="Proteomes" id="UP000216101">
    <property type="component" value="Unassembled WGS sequence"/>
</dbReference>
<keyword evidence="1" id="KW-0547">Nucleotide-binding</keyword>
<dbReference type="InterPro" id="IPR027417">
    <property type="entry name" value="P-loop_NTPase"/>
</dbReference>
<dbReference type="InterPro" id="IPR001650">
    <property type="entry name" value="Helicase_C-like"/>
</dbReference>
<sequence length="889" mass="101475">MILAESLIYDAAKKLWQDSAFQSNFTNLKLANVKHNLSIKHQACEPIDFSNLLRAASIFSLIKDIDAACDMYHEAAFRIAYISAKIWSEKPENFETIIAIILGRIGNFPTVKKQLANDNLDFFISKLTRNLPHSFALETLARYEGNIVQVGSENNKETLALTDFQRKLWCGLDNEKNLLSFSSPTSSGKTFLLQQFITNKAASSPNKFIAIYVVPTRALIAEISHSIRNLIKTKDINDIEVLSVGSDIEQNIPTKVIYVFTQERLLSFLATWGSQNLTFIDYIIIDEAHQISEKVRGTLLHQSLNWLKNSYTVGKFIFCSPVISNPNIFEDLMAMKSSFASENHITRSSPVTQNLLIVESVKSKKDNLRITLHDSSGEKLVLSDALKIDAKRSDDSKSNFLAYCAFNLGKDKRNIIYVDGPDAADDVAKKLIKIINKECNDSEILDASSYISNSIHSEFVLAKALRSRIGIHYGKMPSLVRETVERLFRDEKLEFMICTSTLAQGVNLPVQNLFILDPKIKNPDTNESESIPRASFWNIVGRAGRLYKDFEGNVFLLKQPSKQENWEDLFLNTEKLTAVIPATQNVVLEQHEDLIRHITNPEQDAKKGIEEVASFIYDLSRSKESLNHELSWIKNLSENIIDELKISTDEASHEITLPYTIIKKNVGISPIRQQALYNFLCSQMFLEEWILPRNLASIKDLHKVVSRILHFLDTPTMKPEILEKYTWLYVSPAFDWISGKPLNQMINNHLQYWKKKKKVVSLTPEQTNSCIRDLFDQIENKVRFKLVKYINCYNNVYTEVCIQKKRGDLIEKIPMHLPLFLEVGASNPVQIDLMSIGLSRMTALELSSYIPIDSYNRNIKLLQSKIKTLTERNIAISKICVEEIKRHVF</sequence>
<proteinExistence type="predicted"/>
<evidence type="ECO:0008006" key="9">
    <source>
        <dbReference type="Google" id="ProtNLM"/>
    </source>
</evidence>
<protein>
    <recommendedName>
        <fullName evidence="9">DEAD/DEAH box helicase</fullName>
    </recommendedName>
</protein>
<evidence type="ECO:0000256" key="1">
    <source>
        <dbReference type="ARBA" id="ARBA00022741"/>
    </source>
</evidence>
<dbReference type="SUPFAM" id="SSF52540">
    <property type="entry name" value="P-loop containing nucleoside triphosphate hydrolases"/>
    <property type="match status" value="1"/>
</dbReference>
<keyword evidence="8" id="KW-1185">Reference proteome</keyword>
<organism evidence="7 8">
    <name type="scientific">Cellvibrio mixtus</name>
    <dbReference type="NCBI Taxonomy" id="39650"/>
    <lineage>
        <taxon>Bacteria</taxon>
        <taxon>Pseudomonadati</taxon>
        <taxon>Pseudomonadota</taxon>
        <taxon>Gammaproteobacteria</taxon>
        <taxon>Cellvibrionales</taxon>
        <taxon>Cellvibrionaceae</taxon>
        <taxon>Cellvibrio</taxon>
    </lineage>
</organism>
<evidence type="ECO:0000259" key="6">
    <source>
        <dbReference type="PROSITE" id="PS51194"/>
    </source>
</evidence>
<evidence type="ECO:0000256" key="2">
    <source>
        <dbReference type="ARBA" id="ARBA00022801"/>
    </source>
</evidence>
<dbReference type="GO" id="GO:0016787">
    <property type="term" value="F:hydrolase activity"/>
    <property type="evidence" value="ECO:0007669"/>
    <property type="project" value="UniProtKB-KW"/>
</dbReference>
<accession>A0A266QCL9</accession>
<dbReference type="GO" id="GO:0005524">
    <property type="term" value="F:ATP binding"/>
    <property type="evidence" value="ECO:0007669"/>
    <property type="project" value="UniProtKB-KW"/>
</dbReference>